<dbReference type="Proteomes" id="UP000003759">
    <property type="component" value="Chromosome"/>
</dbReference>
<reference evidence="1 2" key="1">
    <citation type="journal article" date="2012" name="BMC Genomics">
        <title>Comparative genomics of Brachyspira pilosicoli strains: genome rearrangements, reductions and correlation of genetic compliment with phenotypic diversity.</title>
        <authorList>
            <person name="Mappley L.J."/>
            <person name="Black M.L."/>
            <person name="Abuoun M."/>
            <person name="Darby A.C."/>
            <person name="Woodward M.J."/>
            <person name="Parkhill J."/>
            <person name="Turner A.K."/>
            <person name="Bellgard M.I."/>
            <person name="La T."/>
            <person name="Phillips N.D."/>
            <person name="La Ragione R.M."/>
            <person name="Hampson D.J."/>
        </authorList>
    </citation>
    <scope>NUCLEOTIDE SEQUENCE [LARGE SCALE GENOMIC DNA]</scope>
    <source>
        <strain evidence="1">WesB</strain>
    </source>
</reference>
<evidence type="ECO:0000313" key="2">
    <source>
        <dbReference type="Proteomes" id="UP000003759"/>
    </source>
</evidence>
<evidence type="ECO:0000313" key="1">
    <source>
        <dbReference type="EMBL" id="CCG57320.1"/>
    </source>
</evidence>
<proteinExistence type="predicted"/>
<organism evidence="1 2">
    <name type="scientific">Brachyspira pilosicoli WesB</name>
    <dbReference type="NCBI Taxonomy" id="1161918"/>
    <lineage>
        <taxon>Bacteria</taxon>
        <taxon>Pseudomonadati</taxon>
        <taxon>Spirochaetota</taxon>
        <taxon>Spirochaetia</taxon>
        <taxon>Brachyspirales</taxon>
        <taxon>Brachyspiraceae</taxon>
        <taxon>Brachyspira</taxon>
    </lineage>
</organism>
<dbReference type="AlphaFoldDB" id="K0JLK6"/>
<protein>
    <recommendedName>
        <fullName evidence="3">DUF4868 domain-containing protein</fullName>
    </recommendedName>
</protein>
<name>K0JLK6_BRAPL</name>
<dbReference type="KEGG" id="bpw:WESB_1855"/>
<dbReference type="PATRIC" id="fig|1161918.5.peg.1367"/>
<dbReference type="HOGENOM" id="CLU_896221_0_0_12"/>
<dbReference type="OrthoDB" id="8899520at2"/>
<gene>
    <name evidence="1" type="ORF">WESB_1855</name>
</gene>
<sequence>MKLLKFYAVKDNNSVEFHRRFFRIGLSKSALKELEQILDGQFNYFKNNKKPIKYSDDVEYSINEEEIFVVNNHNYIDNSKLFELFTNSVDTNKIREINEKSFATTKSFAFAVESDNKYYLLFQQFRKNYLFVNKKVLTYDNENFDYQKKYFIILPDYLSGCYSFEDNALFFRKTYEITSTIDLSCYYKEATDKEIKTELLSPNSIFKGDYEKLSQNKAKRIRKKLSLLIKNNIMEKAKTIPLSEIKDKAFEYGVMINVENDNIIIPDDKKELDDFISFFNDEMYQSIFGDAKYKASGKKKIITENNINKN</sequence>
<accession>K0JLK6</accession>
<dbReference type="EMBL" id="HE793032">
    <property type="protein sequence ID" value="CCG57320.1"/>
    <property type="molecule type" value="Genomic_DNA"/>
</dbReference>
<dbReference type="RefSeq" id="WP_014933515.1">
    <property type="nucleotide sequence ID" value="NC_018604.1"/>
</dbReference>
<evidence type="ECO:0008006" key="3">
    <source>
        <dbReference type="Google" id="ProtNLM"/>
    </source>
</evidence>